<dbReference type="Proteomes" id="UP000267187">
    <property type="component" value="Unassembled WGS sequence"/>
</dbReference>
<feature type="transmembrane region" description="Helical" evidence="1">
    <location>
        <begin position="21"/>
        <end position="43"/>
    </location>
</feature>
<comment type="caution">
    <text evidence="2">The sequence shown here is derived from an EMBL/GenBank/DDBJ whole genome shotgun (WGS) entry which is preliminary data.</text>
</comment>
<sequence length="291" mass="32798">MRNTMSEPMMTTKSTMSPGRLLYQCFKYLIYAALTYNVYAFFLEEWAAFHHTFGGELSSASQLIEAFTATIDTAAWVLLLYLFEAETFLMSDERVKRYKVILIAVKALCYGFIVYSCWGYIAKALYLLNTSPFEIANACSLIGQNFSIMTDLDEYTTLTAETCGAIANSNLLQINGTSIIAPELTFADAIKLAGIDVINAATWVAIVVVLEVDVRLQLANKLTDHGMRVGYIIKGVLYATLFACAAYWGFYGDFLDFWDAFLWLLGFFMIELNIFNWHEEVKEEEEALASS</sequence>
<evidence type="ECO:0000256" key="1">
    <source>
        <dbReference type="SAM" id="Phobius"/>
    </source>
</evidence>
<evidence type="ECO:0008006" key="4">
    <source>
        <dbReference type="Google" id="ProtNLM"/>
    </source>
</evidence>
<feature type="transmembrane region" description="Helical" evidence="1">
    <location>
        <begin position="103"/>
        <end position="121"/>
    </location>
</feature>
<protein>
    <recommendedName>
        <fullName evidence="4">Shikimate kinase</fullName>
    </recommendedName>
</protein>
<feature type="transmembrane region" description="Helical" evidence="1">
    <location>
        <begin position="192"/>
        <end position="210"/>
    </location>
</feature>
<dbReference type="AlphaFoldDB" id="A0A3M0AF15"/>
<dbReference type="EMBL" id="REFJ01000002">
    <property type="protein sequence ID" value="RMA81348.1"/>
    <property type="molecule type" value="Genomic_DNA"/>
</dbReference>
<feature type="transmembrane region" description="Helical" evidence="1">
    <location>
        <begin position="231"/>
        <end position="251"/>
    </location>
</feature>
<name>A0A3M0AF15_9GAMM</name>
<keyword evidence="3" id="KW-1185">Reference proteome</keyword>
<organism evidence="2 3">
    <name type="scientific">Umboniibacter marinipuniceus</name>
    <dbReference type="NCBI Taxonomy" id="569599"/>
    <lineage>
        <taxon>Bacteria</taxon>
        <taxon>Pseudomonadati</taxon>
        <taxon>Pseudomonadota</taxon>
        <taxon>Gammaproteobacteria</taxon>
        <taxon>Cellvibrionales</taxon>
        <taxon>Cellvibrionaceae</taxon>
        <taxon>Umboniibacter</taxon>
    </lineage>
</organism>
<proteinExistence type="predicted"/>
<keyword evidence="1" id="KW-0472">Membrane</keyword>
<evidence type="ECO:0000313" key="3">
    <source>
        <dbReference type="Proteomes" id="UP000267187"/>
    </source>
</evidence>
<accession>A0A3M0AF15</accession>
<reference evidence="2 3" key="1">
    <citation type="submission" date="2018-10" db="EMBL/GenBank/DDBJ databases">
        <title>Genomic Encyclopedia of Type Strains, Phase IV (KMG-IV): sequencing the most valuable type-strain genomes for metagenomic binning, comparative biology and taxonomic classification.</title>
        <authorList>
            <person name="Goeker M."/>
        </authorList>
    </citation>
    <scope>NUCLEOTIDE SEQUENCE [LARGE SCALE GENOMIC DNA]</scope>
    <source>
        <strain evidence="2 3">DSM 25080</strain>
    </source>
</reference>
<keyword evidence="1" id="KW-1133">Transmembrane helix</keyword>
<feature type="transmembrane region" description="Helical" evidence="1">
    <location>
        <begin position="257"/>
        <end position="275"/>
    </location>
</feature>
<keyword evidence="1" id="KW-0812">Transmembrane</keyword>
<feature type="transmembrane region" description="Helical" evidence="1">
    <location>
        <begin position="63"/>
        <end position="83"/>
    </location>
</feature>
<gene>
    <name evidence="2" type="ORF">DFR27_1165</name>
</gene>
<evidence type="ECO:0000313" key="2">
    <source>
        <dbReference type="EMBL" id="RMA81348.1"/>
    </source>
</evidence>